<reference evidence="1 2" key="1">
    <citation type="submission" date="2015-06" db="EMBL/GenBank/DDBJ databases">
        <title>Draft genome of the ant-associated black yeast Phialophora attae CBS 131958.</title>
        <authorList>
            <person name="Moreno L.F."/>
            <person name="Stielow B.J."/>
            <person name="de Hoog S."/>
            <person name="Vicente V.A."/>
            <person name="Weiss V.A."/>
            <person name="de Vries M."/>
            <person name="Cruz L.M."/>
            <person name="Souza E.M."/>
        </authorList>
    </citation>
    <scope>NUCLEOTIDE SEQUENCE [LARGE SCALE GENOMIC DNA]</scope>
    <source>
        <strain evidence="1 2">CBS 131958</strain>
    </source>
</reference>
<evidence type="ECO:0000313" key="1">
    <source>
        <dbReference type="EMBL" id="KPI42869.1"/>
    </source>
</evidence>
<keyword evidence="2" id="KW-1185">Reference proteome</keyword>
<name>A0A0N0NPS1_9EURO</name>
<dbReference type="GeneID" id="28733523"/>
<dbReference type="Gene3D" id="3.10.450.50">
    <property type="match status" value="2"/>
</dbReference>
<evidence type="ECO:0000313" key="2">
    <source>
        <dbReference type="Proteomes" id="UP000038010"/>
    </source>
</evidence>
<dbReference type="SUPFAM" id="SSF54427">
    <property type="entry name" value="NTF2-like"/>
    <property type="match status" value="1"/>
</dbReference>
<dbReference type="VEuPathDB" id="FungiDB:AB675_1731"/>
<dbReference type="RefSeq" id="XP_018002832.1">
    <property type="nucleotide sequence ID" value="XM_018141643.1"/>
</dbReference>
<dbReference type="OrthoDB" id="332863at2759"/>
<proteinExistence type="predicted"/>
<dbReference type="AlphaFoldDB" id="A0A0N0NPS1"/>
<protein>
    <recommendedName>
        <fullName evidence="3">DUF4440 domain-containing protein</fullName>
    </recommendedName>
</protein>
<gene>
    <name evidence="1" type="ORF">AB675_1731</name>
</gene>
<comment type="caution">
    <text evidence="1">The sequence shown here is derived from an EMBL/GenBank/DDBJ whole genome shotgun (WGS) entry which is preliminary data.</text>
</comment>
<dbReference type="InterPro" id="IPR032710">
    <property type="entry name" value="NTF2-like_dom_sf"/>
</dbReference>
<accession>A0A0N0NPS1</accession>
<dbReference type="EMBL" id="LFJN01000006">
    <property type="protein sequence ID" value="KPI42869.1"/>
    <property type="molecule type" value="Genomic_DNA"/>
</dbReference>
<dbReference type="Proteomes" id="UP000038010">
    <property type="component" value="Unassembled WGS sequence"/>
</dbReference>
<sequence length="107" mass="12132">MASATAEIRTTLNAYGAALRTRSLEDVLAQYASDGVFMPPGVEFDFKEIVMAGEQWAFARTTAHGKKAWIEESRDEDALNQELFVMKHEDGKWKIARYAFNSMKPRL</sequence>
<organism evidence="1 2">
    <name type="scientific">Cyphellophora attinorum</name>
    <dbReference type="NCBI Taxonomy" id="1664694"/>
    <lineage>
        <taxon>Eukaryota</taxon>
        <taxon>Fungi</taxon>
        <taxon>Dikarya</taxon>
        <taxon>Ascomycota</taxon>
        <taxon>Pezizomycotina</taxon>
        <taxon>Eurotiomycetes</taxon>
        <taxon>Chaetothyriomycetidae</taxon>
        <taxon>Chaetothyriales</taxon>
        <taxon>Cyphellophoraceae</taxon>
        <taxon>Cyphellophora</taxon>
    </lineage>
</organism>
<evidence type="ECO:0008006" key="3">
    <source>
        <dbReference type="Google" id="ProtNLM"/>
    </source>
</evidence>